<keyword evidence="8" id="KW-1185">Reference proteome</keyword>
<evidence type="ECO:0000313" key="7">
    <source>
        <dbReference type="EMBL" id="THU03788.1"/>
    </source>
</evidence>
<protein>
    <submittedName>
        <fullName evidence="7">NAD(P)H-dependent oxidoreductase</fullName>
    </submittedName>
</protein>
<dbReference type="Proteomes" id="UP000308917">
    <property type="component" value="Unassembled WGS sequence"/>
</dbReference>
<dbReference type="AlphaFoldDB" id="A0A4S8F875"/>
<keyword evidence="4" id="KW-0288">FMN</keyword>
<evidence type="ECO:0000259" key="6">
    <source>
        <dbReference type="Pfam" id="PF00881"/>
    </source>
</evidence>
<dbReference type="PANTHER" id="PTHR43673">
    <property type="entry name" value="NAD(P)H NITROREDUCTASE YDGI-RELATED"/>
    <property type="match status" value="1"/>
</dbReference>
<comment type="similarity">
    <text evidence="2">Belongs to the nitroreductase family.</text>
</comment>
<evidence type="ECO:0000256" key="2">
    <source>
        <dbReference type="ARBA" id="ARBA00007118"/>
    </source>
</evidence>
<evidence type="ECO:0000256" key="5">
    <source>
        <dbReference type="ARBA" id="ARBA00023002"/>
    </source>
</evidence>
<dbReference type="PANTHER" id="PTHR43673:SF2">
    <property type="entry name" value="NITROREDUCTASE"/>
    <property type="match status" value="1"/>
</dbReference>
<dbReference type="SUPFAM" id="SSF55469">
    <property type="entry name" value="FMN-dependent nitroreductase-like"/>
    <property type="match status" value="1"/>
</dbReference>
<organism evidence="7 8">
    <name type="scientific">Lampropedia puyangensis</name>
    <dbReference type="NCBI Taxonomy" id="1330072"/>
    <lineage>
        <taxon>Bacteria</taxon>
        <taxon>Pseudomonadati</taxon>
        <taxon>Pseudomonadota</taxon>
        <taxon>Betaproteobacteria</taxon>
        <taxon>Burkholderiales</taxon>
        <taxon>Comamonadaceae</taxon>
        <taxon>Lampropedia</taxon>
    </lineage>
</organism>
<evidence type="ECO:0000256" key="3">
    <source>
        <dbReference type="ARBA" id="ARBA00022630"/>
    </source>
</evidence>
<reference evidence="7 8" key="1">
    <citation type="journal article" date="2015" name="Antonie Van Leeuwenhoek">
        <title>Lampropedia puyangensis sp. nov., isolated from symptomatic bark of Populus ? euramericana canker and emended description of Lampropedia hyalina (Ehrenberg 1832) Lee et al. 2004.</title>
        <authorList>
            <person name="Li Y."/>
            <person name="Wang T."/>
            <person name="Piao C.G."/>
            <person name="Wang L.F."/>
            <person name="Tian G.Z."/>
            <person name="Zhu T.H."/>
            <person name="Guo M.W."/>
        </authorList>
    </citation>
    <scope>NUCLEOTIDE SEQUENCE [LARGE SCALE GENOMIC DNA]</scope>
    <source>
        <strain evidence="7 8">2-bin</strain>
    </source>
</reference>
<dbReference type="GO" id="GO:0016491">
    <property type="term" value="F:oxidoreductase activity"/>
    <property type="evidence" value="ECO:0007669"/>
    <property type="project" value="UniProtKB-KW"/>
</dbReference>
<comment type="caution">
    <text evidence="7">The sequence shown here is derived from an EMBL/GenBank/DDBJ whole genome shotgun (WGS) entry which is preliminary data.</text>
</comment>
<dbReference type="EMBL" id="STFG01000004">
    <property type="protein sequence ID" value="THU03788.1"/>
    <property type="molecule type" value="Genomic_DNA"/>
</dbReference>
<proteinExistence type="inferred from homology"/>
<keyword evidence="3" id="KW-0285">Flavoprotein</keyword>
<name>A0A4S8F875_9BURK</name>
<dbReference type="InterPro" id="IPR000415">
    <property type="entry name" value="Nitroreductase-like"/>
</dbReference>
<dbReference type="InterPro" id="IPR029479">
    <property type="entry name" value="Nitroreductase"/>
</dbReference>
<dbReference type="Gene3D" id="3.40.109.10">
    <property type="entry name" value="NADH Oxidase"/>
    <property type="match status" value="1"/>
</dbReference>
<comment type="cofactor">
    <cofactor evidence="1">
        <name>FMN</name>
        <dbReference type="ChEBI" id="CHEBI:58210"/>
    </cofactor>
</comment>
<gene>
    <name evidence="7" type="ORF">E9531_06320</name>
</gene>
<evidence type="ECO:0000313" key="8">
    <source>
        <dbReference type="Proteomes" id="UP000308917"/>
    </source>
</evidence>
<dbReference type="OrthoDB" id="9809288at2"/>
<evidence type="ECO:0000256" key="4">
    <source>
        <dbReference type="ARBA" id="ARBA00022643"/>
    </source>
</evidence>
<dbReference type="Pfam" id="PF00881">
    <property type="entry name" value="Nitroreductase"/>
    <property type="match status" value="1"/>
</dbReference>
<dbReference type="RefSeq" id="WP_136572896.1">
    <property type="nucleotide sequence ID" value="NZ_STFG01000004.1"/>
</dbReference>
<feature type="domain" description="Nitroreductase" evidence="6">
    <location>
        <begin position="9"/>
        <end position="183"/>
    </location>
</feature>
<keyword evidence="5" id="KW-0560">Oxidoreductase</keyword>
<evidence type="ECO:0000256" key="1">
    <source>
        <dbReference type="ARBA" id="ARBA00001917"/>
    </source>
</evidence>
<accession>A0A4S8F875</accession>
<sequence>MQLLDALNWRYATKRMTGEVLEQALVDQIIEAARLAPTSSGVQPFHVVAIANPEVKKAIAPIALNQPQIVESSHVLVFASWDYMSPERIEQRFEFIRNHREQAAETYAGMVANLKSLFADLTPEQHYHHTAKQAHIGMGMAIAAAALLGVDATPMEGFDKAALDEYLELDKRGLKSVTLLALGRRDVENDWLLGQKKVRIPKDEFVIEMR</sequence>